<dbReference type="InterPro" id="IPR036187">
    <property type="entry name" value="DNA_mismatch_repair_MutS_sf"/>
</dbReference>
<name>A0AAW6TWZ1_9BACT</name>
<keyword evidence="4" id="KW-0472">Membrane</keyword>
<dbReference type="AlphaFoldDB" id="A0AAW6TWZ1"/>
<evidence type="ECO:0000256" key="3">
    <source>
        <dbReference type="ARBA" id="ARBA00023125"/>
    </source>
</evidence>
<protein>
    <recommendedName>
        <fullName evidence="5">DNA mismatch repair proteins mutS family domain-containing protein</fullName>
    </recommendedName>
</protein>
<keyword evidence="4" id="KW-1133">Transmembrane helix</keyword>
<keyword evidence="1" id="KW-0547">Nucleotide-binding</keyword>
<organism evidence="6 7">
    <name type="scientific">Anaerobaca lacustris</name>
    <dbReference type="NCBI Taxonomy" id="3044600"/>
    <lineage>
        <taxon>Bacteria</taxon>
        <taxon>Pseudomonadati</taxon>
        <taxon>Planctomycetota</taxon>
        <taxon>Phycisphaerae</taxon>
        <taxon>Sedimentisphaerales</taxon>
        <taxon>Anaerobacaceae</taxon>
        <taxon>Anaerobaca</taxon>
    </lineage>
</organism>
<keyword evidence="4" id="KW-0812">Transmembrane</keyword>
<evidence type="ECO:0000313" key="7">
    <source>
        <dbReference type="Proteomes" id="UP001431776"/>
    </source>
</evidence>
<feature type="transmembrane region" description="Helical" evidence="4">
    <location>
        <begin position="74"/>
        <end position="92"/>
    </location>
</feature>
<dbReference type="GO" id="GO:0005829">
    <property type="term" value="C:cytosol"/>
    <property type="evidence" value="ECO:0007669"/>
    <property type="project" value="TreeGrafter"/>
</dbReference>
<reference evidence="6" key="1">
    <citation type="submission" date="2023-05" db="EMBL/GenBank/DDBJ databases">
        <title>Anaerotaeda fermentans gen. nov., sp. nov., a novel anaerobic planctomycete of the new family within the order Sedimentisphaerales isolated from Taman Peninsula, Russia.</title>
        <authorList>
            <person name="Khomyakova M.A."/>
            <person name="Merkel A.Y."/>
            <person name="Slobodkin A.I."/>
        </authorList>
    </citation>
    <scope>NUCLEOTIDE SEQUENCE</scope>
    <source>
        <strain evidence="6">M17dextr</strain>
    </source>
</reference>
<feature type="transmembrane region" description="Helical" evidence="4">
    <location>
        <begin position="48"/>
        <end position="68"/>
    </location>
</feature>
<keyword evidence="7" id="KW-1185">Reference proteome</keyword>
<keyword evidence="3" id="KW-0238">DNA-binding</keyword>
<dbReference type="InterPro" id="IPR007696">
    <property type="entry name" value="DNA_mismatch_repair_MutS_core"/>
</dbReference>
<dbReference type="PANTHER" id="PTHR11361:SF99">
    <property type="entry name" value="DNA MISMATCH REPAIR PROTEIN"/>
    <property type="match status" value="1"/>
</dbReference>
<dbReference type="GO" id="GO:0140664">
    <property type="term" value="F:ATP-dependent DNA damage sensor activity"/>
    <property type="evidence" value="ECO:0007669"/>
    <property type="project" value="InterPro"/>
</dbReference>
<dbReference type="GO" id="GO:0030983">
    <property type="term" value="F:mismatched DNA binding"/>
    <property type="evidence" value="ECO:0007669"/>
    <property type="project" value="InterPro"/>
</dbReference>
<dbReference type="Gene3D" id="1.10.1420.10">
    <property type="match status" value="1"/>
</dbReference>
<accession>A0AAW6TWZ1</accession>
<dbReference type="GO" id="GO:0005524">
    <property type="term" value="F:ATP binding"/>
    <property type="evidence" value="ECO:0007669"/>
    <property type="project" value="UniProtKB-KW"/>
</dbReference>
<dbReference type="SUPFAM" id="SSF52540">
    <property type="entry name" value="P-loop containing nucleoside triphosphate hydrolases"/>
    <property type="match status" value="1"/>
</dbReference>
<sequence length="650" mass="71907">MNKDVKTRSAAAAGECREASCRERLAAYQRGLQGDLAVYSRREARWSWLRLGAFGACVAAIVVVAHLWGFGPAAMTAIPVLIVFRFAVARHLRWKGARSSTERTLLVVDESLRCAVEEGGPVRDWRRPNDPDRPGAILPAALESGPTWPLSEQELDDLDLYAPPVGIFGLLNRTSTDLGARRLRDILNAPCLSAQYIRQRQEAVRWLTRHDTQRMAMMASIVALRGQSHRLDGLVEHLHDGLVLNPHTVASWWIRIWSVVSGLFFALAVVQMLRAQYEWFRWIVLLIVVNLLIARLNRSMLIRLRAAALPLVRLTAVLRGLWAVAQQATENLPAEADLGVLRHRFVKVATEAEIPSLCERLGWLALGGLARSLLNAVVFYDFHVCEAIVRRSVSGRQMLLDGLAAMAEFEALASLACFAAEREGTCYPELTGETLVSISDGRHPLIVPQKATSNSVCLTDAKRMWVITGPNAAGKSTYLRMIGVNVLLAQIGSAVPARGMALSPVRLLTDVRIRDDLARNESYFLSEVRRLRRMVADAGADTRLLGLIDEPFRGTNSSERTAAGIALAEHLLASGNLFLLATHEETLAQTAAMSDAAENHHFQEHLTEQGIEFDYLLCPGPANTRTAIRILEQEQYPPTLLNRARGLMES</sequence>
<feature type="transmembrane region" description="Helical" evidence="4">
    <location>
        <begin position="279"/>
        <end position="296"/>
    </location>
</feature>
<dbReference type="RefSeq" id="WP_349243402.1">
    <property type="nucleotide sequence ID" value="NZ_JASCXX010000002.1"/>
</dbReference>
<dbReference type="Gene3D" id="3.40.50.300">
    <property type="entry name" value="P-loop containing nucleotide triphosphate hydrolases"/>
    <property type="match status" value="1"/>
</dbReference>
<dbReference type="InterPro" id="IPR045076">
    <property type="entry name" value="MutS"/>
</dbReference>
<proteinExistence type="predicted"/>
<dbReference type="SMART" id="SM00534">
    <property type="entry name" value="MUTSac"/>
    <property type="match status" value="1"/>
</dbReference>
<dbReference type="Proteomes" id="UP001431776">
    <property type="component" value="Unassembled WGS sequence"/>
</dbReference>
<dbReference type="InterPro" id="IPR000432">
    <property type="entry name" value="DNA_mismatch_repair_MutS_C"/>
</dbReference>
<evidence type="ECO:0000313" key="6">
    <source>
        <dbReference type="EMBL" id="MDI6447991.1"/>
    </source>
</evidence>
<dbReference type="EMBL" id="JASCXX010000002">
    <property type="protein sequence ID" value="MDI6447991.1"/>
    <property type="molecule type" value="Genomic_DNA"/>
</dbReference>
<dbReference type="GO" id="GO:0006298">
    <property type="term" value="P:mismatch repair"/>
    <property type="evidence" value="ECO:0007669"/>
    <property type="project" value="InterPro"/>
</dbReference>
<dbReference type="PANTHER" id="PTHR11361">
    <property type="entry name" value="DNA MISMATCH REPAIR PROTEIN MUTS FAMILY MEMBER"/>
    <property type="match status" value="1"/>
</dbReference>
<evidence type="ECO:0000256" key="2">
    <source>
        <dbReference type="ARBA" id="ARBA00022840"/>
    </source>
</evidence>
<dbReference type="InterPro" id="IPR027417">
    <property type="entry name" value="P-loop_NTPase"/>
</dbReference>
<comment type="caution">
    <text evidence="6">The sequence shown here is derived from an EMBL/GenBank/DDBJ whole genome shotgun (WGS) entry which is preliminary data.</text>
</comment>
<dbReference type="Pfam" id="PF05192">
    <property type="entry name" value="MutS_III"/>
    <property type="match status" value="1"/>
</dbReference>
<dbReference type="SUPFAM" id="SSF48334">
    <property type="entry name" value="DNA repair protein MutS, domain III"/>
    <property type="match status" value="1"/>
</dbReference>
<evidence type="ECO:0000256" key="4">
    <source>
        <dbReference type="SAM" id="Phobius"/>
    </source>
</evidence>
<gene>
    <name evidence="6" type="ORF">QJ522_02950</name>
</gene>
<keyword evidence="2" id="KW-0067">ATP-binding</keyword>
<feature type="domain" description="DNA mismatch repair proteins mutS family" evidence="5">
    <location>
        <begin position="462"/>
        <end position="649"/>
    </location>
</feature>
<feature type="transmembrane region" description="Helical" evidence="4">
    <location>
        <begin position="252"/>
        <end position="273"/>
    </location>
</feature>
<dbReference type="Pfam" id="PF00488">
    <property type="entry name" value="MutS_V"/>
    <property type="match status" value="1"/>
</dbReference>
<evidence type="ECO:0000256" key="1">
    <source>
        <dbReference type="ARBA" id="ARBA00022741"/>
    </source>
</evidence>
<evidence type="ECO:0000259" key="5">
    <source>
        <dbReference type="SMART" id="SM00534"/>
    </source>
</evidence>